<reference evidence="4 5" key="1">
    <citation type="submission" date="2021-02" db="EMBL/GenBank/DDBJ databases">
        <authorList>
            <person name="Park J.-S."/>
        </authorList>
    </citation>
    <scope>NUCLEOTIDE SEQUENCE [LARGE SCALE GENOMIC DNA]</scope>
    <source>
        <strain evidence="4 5">188UL20-2</strain>
    </source>
</reference>
<evidence type="ECO:0000256" key="2">
    <source>
        <dbReference type="SAM" id="SignalP"/>
    </source>
</evidence>
<evidence type="ECO:0000256" key="1">
    <source>
        <dbReference type="SAM" id="Coils"/>
    </source>
</evidence>
<gene>
    <name evidence="4" type="ORF">JQC93_00920</name>
</gene>
<dbReference type="Proteomes" id="UP000809621">
    <property type="component" value="Unassembled WGS sequence"/>
</dbReference>
<protein>
    <submittedName>
        <fullName evidence="4">PEGA domain-containing protein</fullName>
    </submittedName>
</protein>
<evidence type="ECO:0000259" key="3">
    <source>
        <dbReference type="Pfam" id="PF08308"/>
    </source>
</evidence>
<sequence length="366" mass="41076">MMRCRQSALLVALLSTLTATSYAATENRSPVDPVSAITQDIEQKRTDIVAIDAVVAQEADALSELQQNSVILSRQYNDLETRLNRAKSELDKQYARLLEDPDVDLSSFQKRYQETWAQIKENQRLQLETKQKIAESELKVSQTKQKKARLYSELENLREAKVGARVKRINSELRESSVVETSYQTTCSSTMTLGECSNQGRHLNKQKAVNEFKTQLIAKLTETNLAKQNMEGVQLNIHIQESQFLTSGFTGSNGYYTELQAQLQAKPDTTAACSLLNVANRYCLNNSSQTSKNDKEWANITVRSDQYNDRVTINGVSYGSTPVEIVLPSGQHQISVAKDGYETYNRKVSVNGNDTIWVKLSPSKEG</sequence>
<feature type="signal peptide" evidence="2">
    <location>
        <begin position="1"/>
        <end position="23"/>
    </location>
</feature>
<dbReference type="EMBL" id="JAFEUM010000001">
    <property type="protein sequence ID" value="MBM7034951.1"/>
    <property type="molecule type" value="Genomic_DNA"/>
</dbReference>
<evidence type="ECO:0000313" key="5">
    <source>
        <dbReference type="Proteomes" id="UP000809621"/>
    </source>
</evidence>
<organism evidence="4 5">
    <name type="scientific">Vibrio ulleungensis</name>
    <dbReference type="NCBI Taxonomy" id="2807619"/>
    <lineage>
        <taxon>Bacteria</taxon>
        <taxon>Pseudomonadati</taxon>
        <taxon>Pseudomonadota</taxon>
        <taxon>Gammaproteobacteria</taxon>
        <taxon>Vibrionales</taxon>
        <taxon>Vibrionaceae</taxon>
        <taxon>Vibrio</taxon>
    </lineage>
</organism>
<accession>A0ABS2HGN4</accession>
<feature type="chain" id="PRO_5047407601" evidence="2">
    <location>
        <begin position="24"/>
        <end position="366"/>
    </location>
</feature>
<keyword evidence="2" id="KW-0732">Signal</keyword>
<keyword evidence="5" id="KW-1185">Reference proteome</keyword>
<comment type="caution">
    <text evidence="4">The sequence shown here is derived from an EMBL/GenBank/DDBJ whole genome shotgun (WGS) entry which is preliminary data.</text>
</comment>
<proteinExistence type="predicted"/>
<feature type="domain" description="PEGA" evidence="3">
    <location>
        <begin position="297"/>
        <end position="360"/>
    </location>
</feature>
<dbReference type="InterPro" id="IPR013229">
    <property type="entry name" value="PEGA"/>
</dbReference>
<feature type="coiled-coil region" evidence="1">
    <location>
        <begin position="62"/>
        <end position="96"/>
    </location>
</feature>
<name>A0ABS2HGN4_9VIBR</name>
<evidence type="ECO:0000313" key="4">
    <source>
        <dbReference type="EMBL" id="MBM7034951.1"/>
    </source>
</evidence>
<dbReference type="Pfam" id="PF08308">
    <property type="entry name" value="PEGA"/>
    <property type="match status" value="1"/>
</dbReference>
<keyword evidence="1" id="KW-0175">Coiled coil</keyword>
<dbReference type="RefSeq" id="WP_205156601.1">
    <property type="nucleotide sequence ID" value="NZ_JAFEUM010000001.1"/>
</dbReference>